<protein>
    <recommendedName>
        <fullName evidence="1">T6SS Phospholipase effector Tle1-like catalytic domain-containing protein</fullName>
    </recommendedName>
</protein>
<accession>B4W1A8</accession>
<dbReference type="EMBL" id="DS989867">
    <property type="protein sequence ID" value="EDX72048.1"/>
    <property type="molecule type" value="Genomic_DNA"/>
</dbReference>
<dbReference type="PANTHER" id="PTHR33840:SF1">
    <property type="entry name" value="TLE1 PHOSPHOLIPASE DOMAIN-CONTAINING PROTEIN"/>
    <property type="match status" value="1"/>
</dbReference>
<dbReference type="AlphaFoldDB" id="B4W1A8"/>
<evidence type="ECO:0000259" key="1">
    <source>
        <dbReference type="Pfam" id="PF09994"/>
    </source>
</evidence>
<dbReference type="Proteomes" id="UP000003835">
    <property type="component" value="Unassembled WGS sequence"/>
</dbReference>
<name>B4W1A8_9CYAN</name>
<dbReference type="eggNOG" id="COG3673">
    <property type="taxonomic scope" value="Bacteria"/>
</dbReference>
<evidence type="ECO:0000313" key="3">
    <source>
        <dbReference type="Proteomes" id="UP000003835"/>
    </source>
</evidence>
<sequence>MKRLVVCCDGTWQKLTSPYPTNVVKIAQAIKATCSQDIPQLIFYDEGIGTENPFAKILGGAFGKGIDQNIQDGYRFLCLNYEPGDEIYLFGFSRGAYTVRSLAGMIFNSGLLPREKIRKAPEAYENYRSRKGEDKPDAYKMEKFRQENKAEQVPITLLACWDTVGSLGIPDLSPLFAFDQQINQKYAFHDTSLSPIIKNALHAVAIDEQRQVFYVTPMQKSRRSEYKGQPVDQFLRQVWFPGVHGSVGGGSQEQAGLSDGALLWMIESIEQLRQQQRLGLELDPTVIEYGIHPDPTIMFSNEPQSFIGRLTLKTGRKIRDVSDDFDDLHESVKQRWQKVFDYRPANLEKFKSLLDKYGEM</sequence>
<dbReference type="STRING" id="118168.MC7420_7528"/>
<dbReference type="HOGENOM" id="CLU_005049_6_1_3"/>
<dbReference type="InterPro" id="IPR018712">
    <property type="entry name" value="Tle1-like_cat"/>
</dbReference>
<keyword evidence="3" id="KW-1185">Reference proteome</keyword>
<dbReference type="OrthoDB" id="4378831at2"/>
<evidence type="ECO:0000313" key="2">
    <source>
        <dbReference type="EMBL" id="EDX72048.1"/>
    </source>
</evidence>
<feature type="domain" description="T6SS Phospholipase effector Tle1-like catalytic" evidence="1">
    <location>
        <begin position="2"/>
        <end position="267"/>
    </location>
</feature>
<proteinExistence type="predicted"/>
<gene>
    <name evidence="2" type="ORF">MC7420_7528</name>
</gene>
<dbReference type="PANTHER" id="PTHR33840">
    <property type="match status" value="1"/>
</dbReference>
<dbReference type="Pfam" id="PF09994">
    <property type="entry name" value="T6SS_Tle1-like_cat"/>
    <property type="match status" value="1"/>
</dbReference>
<organism evidence="2 3">
    <name type="scientific">Coleofasciculus chthonoplastes PCC 7420</name>
    <dbReference type="NCBI Taxonomy" id="118168"/>
    <lineage>
        <taxon>Bacteria</taxon>
        <taxon>Bacillati</taxon>
        <taxon>Cyanobacteriota</taxon>
        <taxon>Cyanophyceae</taxon>
        <taxon>Coleofasciculales</taxon>
        <taxon>Coleofasciculaceae</taxon>
        <taxon>Coleofasciculus</taxon>
    </lineage>
</organism>
<reference evidence="2 3" key="1">
    <citation type="submission" date="2008-07" db="EMBL/GenBank/DDBJ databases">
        <authorList>
            <person name="Tandeau de Marsac N."/>
            <person name="Ferriera S."/>
            <person name="Johnson J."/>
            <person name="Kravitz S."/>
            <person name="Beeson K."/>
            <person name="Sutton G."/>
            <person name="Rogers Y.-H."/>
            <person name="Friedman R."/>
            <person name="Frazier M."/>
            <person name="Venter J.C."/>
        </authorList>
    </citation>
    <scope>NUCLEOTIDE SEQUENCE [LARGE SCALE GENOMIC DNA]</scope>
    <source>
        <strain evidence="2 3">PCC 7420</strain>
    </source>
</reference>
<dbReference type="RefSeq" id="WP_006104858.1">
    <property type="nucleotide sequence ID" value="NZ_DS989867.1"/>
</dbReference>